<feature type="domain" description="NAD-dependent epimerase/dehydratase" evidence="2">
    <location>
        <begin position="9"/>
        <end position="219"/>
    </location>
</feature>
<dbReference type="Proteomes" id="UP001501758">
    <property type="component" value="Unassembled WGS sequence"/>
</dbReference>
<evidence type="ECO:0000256" key="1">
    <source>
        <dbReference type="ARBA" id="ARBA00009353"/>
    </source>
</evidence>
<dbReference type="EMBL" id="BAAAGE010000003">
    <property type="protein sequence ID" value="GAA0724682.1"/>
    <property type="molecule type" value="Genomic_DNA"/>
</dbReference>
<keyword evidence="5" id="KW-1185">Reference proteome</keyword>
<evidence type="ECO:0000313" key="5">
    <source>
        <dbReference type="Proteomes" id="UP001501758"/>
    </source>
</evidence>
<name>A0ABP3U9M5_9FLAO</name>
<proteinExistence type="inferred from homology"/>
<organism evidence="4 5">
    <name type="scientific">Aquimarina litoralis</name>
    <dbReference type="NCBI Taxonomy" id="584605"/>
    <lineage>
        <taxon>Bacteria</taxon>
        <taxon>Pseudomonadati</taxon>
        <taxon>Bacteroidota</taxon>
        <taxon>Flavobacteriia</taxon>
        <taxon>Flavobacteriales</taxon>
        <taxon>Flavobacteriaceae</taxon>
        <taxon>Aquimarina</taxon>
    </lineage>
</organism>
<evidence type="ECO:0000259" key="2">
    <source>
        <dbReference type="Pfam" id="PF01370"/>
    </source>
</evidence>
<dbReference type="InterPro" id="IPR010099">
    <property type="entry name" value="SDR39U1"/>
</dbReference>
<dbReference type="Gene3D" id="3.40.50.720">
    <property type="entry name" value="NAD(P)-binding Rossmann-like Domain"/>
    <property type="match status" value="1"/>
</dbReference>
<dbReference type="InterPro" id="IPR036291">
    <property type="entry name" value="NAD(P)-bd_dom_sf"/>
</dbReference>
<dbReference type="InterPro" id="IPR013549">
    <property type="entry name" value="DUF1731"/>
</dbReference>
<gene>
    <name evidence="4" type="ORF">GCM10009430_29320</name>
</gene>
<reference evidence="5" key="1">
    <citation type="journal article" date="2019" name="Int. J. Syst. Evol. Microbiol.">
        <title>The Global Catalogue of Microorganisms (GCM) 10K type strain sequencing project: providing services to taxonomists for standard genome sequencing and annotation.</title>
        <authorList>
            <consortium name="The Broad Institute Genomics Platform"/>
            <consortium name="The Broad Institute Genome Sequencing Center for Infectious Disease"/>
            <person name="Wu L."/>
            <person name="Ma J."/>
        </authorList>
    </citation>
    <scope>NUCLEOTIDE SEQUENCE [LARGE SCALE GENOMIC DNA]</scope>
    <source>
        <strain evidence="5">JCM 15974</strain>
    </source>
</reference>
<dbReference type="PANTHER" id="PTHR11092:SF0">
    <property type="entry name" value="EPIMERASE FAMILY PROTEIN SDR39U1"/>
    <property type="match status" value="1"/>
</dbReference>
<dbReference type="RefSeq" id="WP_343913052.1">
    <property type="nucleotide sequence ID" value="NZ_BAAAGE010000003.1"/>
</dbReference>
<dbReference type="InterPro" id="IPR001509">
    <property type="entry name" value="Epimerase_deHydtase"/>
</dbReference>
<comment type="similarity">
    <text evidence="1">Belongs to the NAD(P)-dependent epimerase/dehydratase family. SDR39U1 subfamily.</text>
</comment>
<accession>A0ABP3U9M5</accession>
<dbReference type="CDD" id="cd05242">
    <property type="entry name" value="SDR_a8"/>
    <property type="match status" value="1"/>
</dbReference>
<evidence type="ECO:0000259" key="3">
    <source>
        <dbReference type="Pfam" id="PF08338"/>
    </source>
</evidence>
<dbReference type="PANTHER" id="PTHR11092">
    <property type="entry name" value="SUGAR NUCLEOTIDE EPIMERASE RELATED"/>
    <property type="match status" value="1"/>
</dbReference>
<feature type="domain" description="DUF1731" evidence="3">
    <location>
        <begin position="253"/>
        <end position="300"/>
    </location>
</feature>
<dbReference type="SUPFAM" id="SSF51735">
    <property type="entry name" value="NAD(P)-binding Rossmann-fold domains"/>
    <property type="match status" value="1"/>
</dbReference>
<dbReference type="Pfam" id="PF01370">
    <property type="entry name" value="Epimerase"/>
    <property type="match status" value="1"/>
</dbReference>
<comment type="caution">
    <text evidence="4">The sequence shown here is derived from an EMBL/GenBank/DDBJ whole genome shotgun (WGS) entry which is preliminary data.</text>
</comment>
<protein>
    <submittedName>
        <fullName evidence="4">TIGR01777 family oxidoreductase</fullName>
    </submittedName>
</protein>
<dbReference type="NCBIfam" id="TIGR01777">
    <property type="entry name" value="yfcH"/>
    <property type="match status" value="1"/>
</dbReference>
<dbReference type="Pfam" id="PF08338">
    <property type="entry name" value="DUF1731"/>
    <property type="match status" value="1"/>
</dbReference>
<evidence type="ECO:0000313" key="4">
    <source>
        <dbReference type="EMBL" id="GAA0724682.1"/>
    </source>
</evidence>
<sequence>MKKLVIAAGTGFLGDILVEYFKNKVDTIIILTRGENRTINNIRYVQWDAKTIGNWQSELEGADVLINMTGKSVDCRYHQKNKDLILSSRVESTNVLGKVITNCTHPPKVWLNSSTATIYRHSLDMEMDEINGEIGTGFSVNVATNWEHAFFSHHTPKTRKVALRTSIVLGKKGGALQPILNLVKIGFGGKQGKGNQKFSWIHEIDFARSLEFIIDNPEMEGPINIVAPNPSDNKTLMQTLRKVTNISIGMPLPKFLLEIGARMIKTETELILKSRNVIPKKLQEAGFQFTYPDLTEATKELTS</sequence>